<protein>
    <submittedName>
        <fullName evidence="2">Uncharacterized protein</fullName>
    </submittedName>
</protein>
<accession>M6WDM1</accession>
<proteinExistence type="predicted"/>
<evidence type="ECO:0000256" key="1">
    <source>
        <dbReference type="SAM" id="MobiDB-lite"/>
    </source>
</evidence>
<organism evidence="2 3">
    <name type="scientific">Leptospira borgpetersenii serovar Pomona str. 200901868</name>
    <dbReference type="NCBI Taxonomy" id="1192866"/>
    <lineage>
        <taxon>Bacteria</taxon>
        <taxon>Pseudomonadati</taxon>
        <taxon>Spirochaetota</taxon>
        <taxon>Spirochaetia</taxon>
        <taxon>Leptospirales</taxon>
        <taxon>Leptospiraceae</taxon>
        <taxon>Leptospira</taxon>
    </lineage>
</organism>
<reference evidence="2 3" key="1">
    <citation type="submission" date="2013-01" db="EMBL/GenBank/DDBJ databases">
        <authorList>
            <person name="Harkins D.M."/>
            <person name="Durkin A.S."/>
            <person name="Brinkac L.M."/>
            <person name="Haft D.H."/>
            <person name="Selengut J.D."/>
            <person name="Sanka R."/>
            <person name="DePew J."/>
            <person name="Purushe J."/>
            <person name="Picardeau M."/>
            <person name="Werts C."/>
            <person name="Goarant C."/>
            <person name="Vinetz J.M."/>
            <person name="Sutton G.G."/>
            <person name="Nierman W.C."/>
            <person name="Fouts D.E."/>
        </authorList>
    </citation>
    <scope>NUCLEOTIDE SEQUENCE [LARGE SCALE GENOMIC DNA]</scope>
    <source>
        <strain evidence="2 3">200901868</strain>
    </source>
</reference>
<name>M6WDM1_LEPBO</name>
<feature type="compositionally biased region" description="Basic residues" evidence="1">
    <location>
        <begin position="12"/>
        <end position="21"/>
    </location>
</feature>
<dbReference type="STRING" id="1192866.LEP1GSC133_2241"/>
<dbReference type="EMBL" id="AKWF02000057">
    <property type="protein sequence ID" value="EMO63294.1"/>
    <property type="molecule type" value="Genomic_DNA"/>
</dbReference>
<dbReference type="AlphaFoldDB" id="M6WDM1"/>
<dbReference type="Proteomes" id="UP000012159">
    <property type="component" value="Unassembled WGS sequence"/>
</dbReference>
<evidence type="ECO:0000313" key="3">
    <source>
        <dbReference type="Proteomes" id="UP000012159"/>
    </source>
</evidence>
<feature type="region of interest" description="Disordered" evidence="1">
    <location>
        <begin position="1"/>
        <end position="21"/>
    </location>
</feature>
<feature type="compositionally biased region" description="Basic and acidic residues" evidence="1">
    <location>
        <begin position="1"/>
        <end position="11"/>
    </location>
</feature>
<comment type="caution">
    <text evidence="2">The sequence shown here is derived from an EMBL/GenBank/DDBJ whole genome shotgun (WGS) entry which is preliminary data.</text>
</comment>
<gene>
    <name evidence="2" type="ORF">LEP1GSC133_2241</name>
</gene>
<sequence length="56" mass="6632">MSSSERTSDRIGKKKRTERNMKRFKTHLTQKIFFIEFDTNLKNGICFRKFDSVASA</sequence>
<evidence type="ECO:0000313" key="2">
    <source>
        <dbReference type="EMBL" id="EMO63294.1"/>
    </source>
</evidence>